<dbReference type="InterPro" id="IPR023631">
    <property type="entry name" value="Amidase_dom"/>
</dbReference>
<dbReference type="Proteomes" id="UP000325415">
    <property type="component" value="Unassembled WGS sequence"/>
</dbReference>
<accession>A0A5N6S2M4</accession>
<dbReference type="Pfam" id="PF01425">
    <property type="entry name" value="Amidase"/>
    <property type="match status" value="1"/>
</dbReference>
<protein>
    <submittedName>
        <fullName evidence="3">Amidase</fullName>
    </submittedName>
</protein>
<reference evidence="3 4" key="1">
    <citation type="submission" date="2018-04" db="EMBL/GenBank/DDBJ databases">
        <authorList>
            <person name="Eckel V.P."/>
            <person name="Vogel R.F."/>
        </authorList>
    </citation>
    <scope>NUCLEOTIDE SEQUENCE [LARGE SCALE GENOMIC DNA]</scope>
    <source>
        <strain evidence="4">TMW 2.1764</strain>
    </source>
</reference>
<dbReference type="GeneID" id="78126650"/>
<evidence type="ECO:0000313" key="4">
    <source>
        <dbReference type="Proteomes" id="UP000325415"/>
    </source>
</evidence>
<sequence>MENRIASYTIAELAVGLRHDQFKITDLVEESLQSIERGNDLHAFISIFSKESRQAAKAQQSLLGNGYDLGPLQGIPIAVKDNIDDTQGATTYGSSIFGGHQVSQDALVVNRLKAAGAIIVGKTNLHEFAWGGTTSNPHYGVAKNPWDESRIPAGSSGGSGIAVAKRMVCAALGTDTGGSIRLPAAMDGVCGIRPTLGDLSIDGIFPVAWTMDTVGPLCSNAEDVEMLLAVMKGKLHSFTPVRPSNLTGLRIGIIKDYAITGLQAAVRTAFEDALALLQKHGAELVVLPLPGVEEVVNAQLVVDAVEPSAAHYQLMRDHADDYGADVLSRLRAGCDLTGVEYVQAQRFRLRFRQEMEQLFRQVDVVLTPTLPFTAPHIGATSVPISDGSTVSTLSGNMKYTAIPSMSGVPAMSIPIGFDQDGLPIGMQVIAPAHREDTALGLAKRYQQLSEFHKRLP</sequence>
<dbReference type="GO" id="GO:0003824">
    <property type="term" value="F:catalytic activity"/>
    <property type="evidence" value="ECO:0007669"/>
    <property type="project" value="InterPro"/>
</dbReference>
<dbReference type="SUPFAM" id="SSF75304">
    <property type="entry name" value="Amidase signature (AS) enzymes"/>
    <property type="match status" value="1"/>
</dbReference>
<name>A0A5N6S2M4_9BIFI</name>
<organism evidence="3 4">
    <name type="scientific">Bifidobacterium tibiigranuli</name>
    <dbReference type="NCBI Taxonomy" id="2172043"/>
    <lineage>
        <taxon>Bacteria</taxon>
        <taxon>Bacillati</taxon>
        <taxon>Actinomycetota</taxon>
        <taxon>Actinomycetes</taxon>
        <taxon>Bifidobacteriales</taxon>
        <taxon>Bifidobacteriaceae</taxon>
        <taxon>Bifidobacterium</taxon>
    </lineage>
</organism>
<keyword evidence="4" id="KW-1185">Reference proteome</keyword>
<comment type="similarity">
    <text evidence="1">Belongs to the amidase family.</text>
</comment>
<dbReference type="InterPro" id="IPR036928">
    <property type="entry name" value="AS_sf"/>
</dbReference>
<comment type="caution">
    <text evidence="3">The sequence shown here is derived from an EMBL/GenBank/DDBJ whole genome shotgun (WGS) entry which is preliminary data.</text>
</comment>
<evidence type="ECO:0000259" key="2">
    <source>
        <dbReference type="Pfam" id="PF01425"/>
    </source>
</evidence>
<dbReference type="PANTHER" id="PTHR11895:SF7">
    <property type="entry name" value="GLUTAMYL-TRNA(GLN) AMIDOTRANSFERASE SUBUNIT A, MITOCHONDRIAL"/>
    <property type="match status" value="1"/>
</dbReference>
<evidence type="ECO:0000313" key="3">
    <source>
        <dbReference type="EMBL" id="KAE8129765.1"/>
    </source>
</evidence>
<dbReference type="PANTHER" id="PTHR11895">
    <property type="entry name" value="TRANSAMIDASE"/>
    <property type="match status" value="1"/>
</dbReference>
<proteinExistence type="inferred from homology"/>
<gene>
    <name evidence="3" type="ORF">DDE84_02950</name>
</gene>
<dbReference type="OrthoDB" id="182039at2"/>
<dbReference type="InterPro" id="IPR000120">
    <property type="entry name" value="Amidase"/>
</dbReference>
<dbReference type="AlphaFoldDB" id="A0A5N6S2M4"/>
<dbReference type="RefSeq" id="WP_152580250.1">
    <property type="nucleotide sequence ID" value="NZ_JALCCS010000016.1"/>
</dbReference>
<dbReference type="EMBL" id="QDAG01000002">
    <property type="protein sequence ID" value="KAE8129765.1"/>
    <property type="molecule type" value="Genomic_DNA"/>
</dbReference>
<evidence type="ECO:0000256" key="1">
    <source>
        <dbReference type="ARBA" id="ARBA00009199"/>
    </source>
</evidence>
<dbReference type="Gene3D" id="3.90.1300.10">
    <property type="entry name" value="Amidase signature (AS) domain"/>
    <property type="match status" value="1"/>
</dbReference>
<feature type="domain" description="Amidase" evidence="2">
    <location>
        <begin position="26"/>
        <end position="438"/>
    </location>
</feature>